<sequence length="174" mass="18303">MFVRRETPEDAAAVRAVHTAAFADAAAPDRVPVEADLVDALRESAAWLPALSLVCVAPDGEITGHVVCTRASIAGEPVALGLGPLGVAPAWQRCGAGSALMHAVLGAADALDEPVVVLLGHTDYYPRFAFRPAVELGITPPVEQWGVYFQARPMSAYRPGLRGPFAYAAPFDDL</sequence>
<dbReference type="GO" id="GO:0016747">
    <property type="term" value="F:acyltransferase activity, transferring groups other than amino-acyl groups"/>
    <property type="evidence" value="ECO:0007669"/>
    <property type="project" value="InterPro"/>
</dbReference>
<name>A0A6F8YC18_9ACTN</name>
<keyword evidence="3" id="KW-1185">Reference proteome</keyword>
<reference evidence="2 3" key="2">
    <citation type="submission" date="2020-03" db="EMBL/GenBank/DDBJ databases">
        <authorList>
            <person name="Ichikawa N."/>
            <person name="Kimura A."/>
            <person name="Kitahashi Y."/>
            <person name="Uohara A."/>
        </authorList>
    </citation>
    <scope>NUCLEOTIDE SEQUENCE [LARGE SCALE GENOMIC DNA]</scope>
    <source>
        <strain evidence="2 3">NBRC 105367</strain>
    </source>
</reference>
<proteinExistence type="predicted"/>
<dbReference type="PROSITE" id="PS51186">
    <property type="entry name" value="GNAT"/>
    <property type="match status" value="1"/>
</dbReference>
<dbReference type="SUPFAM" id="SSF55729">
    <property type="entry name" value="Acyl-CoA N-acyltransferases (Nat)"/>
    <property type="match status" value="1"/>
</dbReference>
<evidence type="ECO:0000313" key="2">
    <source>
        <dbReference type="EMBL" id="BCB83655.1"/>
    </source>
</evidence>
<dbReference type="Pfam" id="PF00583">
    <property type="entry name" value="Acetyltransf_1"/>
    <property type="match status" value="1"/>
</dbReference>
<dbReference type="EMBL" id="AP022871">
    <property type="protein sequence ID" value="BCB83655.1"/>
    <property type="molecule type" value="Genomic_DNA"/>
</dbReference>
<dbReference type="RefSeq" id="WP_173154220.1">
    <property type="nucleotide sequence ID" value="NZ_AP022871.1"/>
</dbReference>
<protein>
    <submittedName>
        <fullName evidence="2">N-acetyltransferase</fullName>
    </submittedName>
</protein>
<dbReference type="InterPro" id="IPR000182">
    <property type="entry name" value="GNAT_dom"/>
</dbReference>
<evidence type="ECO:0000259" key="1">
    <source>
        <dbReference type="PROSITE" id="PS51186"/>
    </source>
</evidence>
<dbReference type="Gene3D" id="3.40.630.30">
    <property type="match status" value="1"/>
</dbReference>
<accession>A0A6F8YC18</accession>
<dbReference type="KEGG" id="psuu:Psuf_009680"/>
<gene>
    <name evidence="2" type="primary">yhbS</name>
    <name evidence="2" type="ORF">Psuf_009680</name>
</gene>
<dbReference type="Proteomes" id="UP000503011">
    <property type="component" value="Chromosome"/>
</dbReference>
<keyword evidence="2" id="KW-0808">Transferase</keyword>
<feature type="domain" description="N-acetyltransferase" evidence="1">
    <location>
        <begin position="1"/>
        <end position="159"/>
    </location>
</feature>
<evidence type="ECO:0000313" key="3">
    <source>
        <dbReference type="Proteomes" id="UP000503011"/>
    </source>
</evidence>
<dbReference type="CDD" id="cd04301">
    <property type="entry name" value="NAT_SF"/>
    <property type="match status" value="1"/>
</dbReference>
<reference evidence="2 3" key="1">
    <citation type="submission" date="2020-03" db="EMBL/GenBank/DDBJ databases">
        <title>Whole genome shotgun sequence of Phytohabitans suffuscus NBRC 105367.</title>
        <authorList>
            <person name="Komaki H."/>
            <person name="Tamura T."/>
        </authorList>
    </citation>
    <scope>NUCLEOTIDE SEQUENCE [LARGE SCALE GENOMIC DNA]</scope>
    <source>
        <strain evidence="2 3">NBRC 105367</strain>
    </source>
</reference>
<dbReference type="InterPro" id="IPR016181">
    <property type="entry name" value="Acyl_CoA_acyltransferase"/>
</dbReference>
<dbReference type="AlphaFoldDB" id="A0A6F8YC18"/>
<organism evidence="2 3">
    <name type="scientific">Phytohabitans suffuscus</name>
    <dbReference type="NCBI Taxonomy" id="624315"/>
    <lineage>
        <taxon>Bacteria</taxon>
        <taxon>Bacillati</taxon>
        <taxon>Actinomycetota</taxon>
        <taxon>Actinomycetes</taxon>
        <taxon>Micromonosporales</taxon>
        <taxon>Micromonosporaceae</taxon>
    </lineage>
</organism>